<dbReference type="PROSITE" id="PS50212">
    <property type="entry name" value="RASGEF_NTER"/>
    <property type="match status" value="1"/>
</dbReference>
<dbReference type="PANTHER" id="PTHR23113:SF363">
    <property type="entry name" value="PROTEIN SON OF SEVENLESS"/>
    <property type="match status" value="1"/>
</dbReference>
<evidence type="ECO:0000313" key="7">
    <source>
        <dbReference type="Proteomes" id="UP000799440"/>
    </source>
</evidence>
<dbReference type="CDD" id="cd06224">
    <property type="entry name" value="REM"/>
    <property type="match status" value="1"/>
</dbReference>
<dbReference type="SMART" id="SM00147">
    <property type="entry name" value="RasGEF"/>
    <property type="match status" value="1"/>
</dbReference>
<evidence type="ECO:0000256" key="3">
    <source>
        <dbReference type="SAM" id="MobiDB-lite"/>
    </source>
</evidence>
<dbReference type="InterPro" id="IPR000651">
    <property type="entry name" value="Ras-like_Gua-exchang_fac_N"/>
</dbReference>
<feature type="compositionally biased region" description="Polar residues" evidence="3">
    <location>
        <begin position="815"/>
        <end position="836"/>
    </location>
</feature>
<reference evidence="6" key="1">
    <citation type="journal article" date="2020" name="Stud. Mycol.">
        <title>101 Dothideomycetes genomes: a test case for predicting lifestyles and emergence of pathogens.</title>
        <authorList>
            <person name="Haridas S."/>
            <person name="Albert R."/>
            <person name="Binder M."/>
            <person name="Bloem J."/>
            <person name="Labutti K."/>
            <person name="Salamov A."/>
            <person name="Andreopoulos B."/>
            <person name="Baker S."/>
            <person name="Barry K."/>
            <person name="Bills G."/>
            <person name="Bluhm B."/>
            <person name="Cannon C."/>
            <person name="Castanera R."/>
            <person name="Culley D."/>
            <person name="Daum C."/>
            <person name="Ezra D."/>
            <person name="Gonzalez J."/>
            <person name="Henrissat B."/>
            <person name="Kuo A."/>
            <person name="Liang C."/>
            <person name="Lipzen A."/>
            <person name="Lutzoni F."/>
            <person name="Magnuson J."/>
            <person name="Mondo S."/>
            <person name="Nolan M."/>
            <person name="Ohm R."/>
            <person name="Pangilinan J."/>
            <person name="Park H.-J."/>
            <person name="Ramirez L."/>
            <person name="Alfaro M."/>
            <person name="Sun H."/>
            <person name="Tritt A."/>
            <person name="Yoshinaga Y."/>
            <person name="Zwiers L.-H."/>
            <person name="Turgeon B."/>
            <person name="Goodwin S."/>
            <person name="Spatafora J."/>
            <person name="Crous P."/>
            <person name="Grigoriev I."/>
        </authorList>
    </citation>
    <scope>NUCLEOTIDE SEQUENCE</scope>
    <source>
        <strain evidence="6">CBS 119925</strain>
    </source>
</reference>
<feature type="domain" description="N-terminal Ras-GEF" evidence="5">
    <location>
        <begin position="190"/>
        <end position="314"/>
    </location>
</feature>
<dbReference type="GO" id="GO:0007265">
    <property type="term" value="P:Ras protein signal transduction"/>
    <property type="evidence" value="ECO:0007669"/>
    <property type="project" value="TreeGrafter"/>
</dbReference>
<feature type="region of interest" description="Disordered" evidence="3">
    <location>
        <begin position="443"/>
        <end position="502"/>
    </location>
</feature>
<feature type="compositionally biased region" description="Polar residues" evidence="3">
    <location>
        <begin position="356"/>
        <end position="383"/>
    </location>
</feature>
<feature type="non-terminal residue" evidence="6">
    <location>
        <position position="1"/>
    </location>
</feature>
<evidence type="ECO:0000256" key="2">
    <source>
        <dbReference type="PROSITE-ProRule" id="PRU00168"/>
    </source>
</evidence>
<dbReference type="GO" id="GO:0005085">
    <property type="term" value="F:guanyl-nucleotide exchange factor activity"/>
    <property type="evidence" value="ECO:0007669"/>
    <property type="project" value="UniProtKB-KW"/>
</dbReference>
<dbReference type="InterPro" id="IPR001895">
    <property type="entry name" value="RASGEF_cat_dom"/>
</dbReference>
<evidence type="ECO:0000313" key="6">
    <source>
        <dbReference type="EMBL" id="KAF2746866.1"/>
    </source>
</evidence>
<feature type="non-terminal residue" evidence="6">
    <location>
        <position position="1538"/>
    </location>
</feature>
<dbReference type="Pfam" id="PF00617">
    <property type="entry name" value="RasGEF"/>
    <property type="match status" value="1"/>
</dbReference>
<keyword evidence="1 2" id="KW-0344">Guanine-nucleotide releasing factor</keyword>
<organism evidence="6 7">
    <name type="scientific">Sporormia fimetaria CBS 119925</name>
    <dbReference type="NCBI Taxonomy" id="1340428"/>
    <lineage>
        <taxon>Eukaryota</taxon>
        <taxon>Fungi</taxon>
        <taxon>Dikarya</taxon>
        <taxon>Ascomycota</taxon>
        <taxon>Pezizomycotina</taxon>
        <taxon>Dothideomycetes</taxon>
        <taxon>Pleosporomycetidae</taxon>
        <taxon>Pleosporales</taxon>
        <taxon>Sporormiaceae</taxon>
        <taxon>Sporormia</taxon>
    </lineage>
</organism>
<sequence>PPRLTDIDASNNNHNNHTITTPPSRPVGHTRSHSFSAVDDCTAASQPTEPGTFRVVIERPPFGAARPKTADTGGAPLLEVPIPHYRLGTPRFSTHGTAILRSSVYTRASGTDDFRSTLLGPGRANLSFLSSRPRSDVYSPAPSNYRMTMEPSHSASLPASARASKLPIGPQLYDALTVNPDDSAVVRFSSSGEILAATPSRLVAHITSPSFLDYELLSDFFLTFRSFLSCRDLVAYLISRLQWAVNRQDDFGRIVRVRTFVALRHWILNYFVDDFAPAYSLRAYFCHMVNGLYAQLKARADGGGGDIKIVGELKKCWRRTCALYWESEVAIGRDSADDDLLPGGDPDSDTPVDYRISNTPASPTPTQQPDRSTTIETIGSNPSDPWARKTRHTPQNSMSSPYIPSQDFERPPPPLSPTSELSAPVLSCSIPIRGMHRVQHSNDIPLYPHPVPNQVQPRFAASPHQSSSSKRSNRPRHGHKRSGSFSDALRDNRAPLSLPKSSETDAAISAMSNMPGSLIRGGVFHPGSPFIDVKSSGVRHIRSQLDSELAEPAGDDMQARQGNAPGPGVKKIIGSVRRALSSKQPSMSSPQITQHAQMPSPARPINPTSLPADGHNRRHTKSKHEVRIDILASRVAESFKEALEQVQKEQQLQSHSTPKADLGGFVFGFEGKGSPTPEGSPPTKPAPVRMYSNITSGSKSIVIMDDTGPLPWMSGGLPSPPTDDEGFVPLGAPLSIDARLSDAPPPVRLSVEPLKIPDFKFPAQTVVENPEPRPSLQRRRSLEGPERMHSFRRRGSRKASTARSGSLRKHASYASGLSRQDTTGSIATFQTMSSDNDPFYLDRNPTGAGPVRQLRRRPGGDLRAVDNVHDLEHTQRPRSTGSVSVRTHSVANSVILRADCFVDPTVDEENRAAQRDAETVKKPISLVATHSSQPNLRPSFEAEVAKLAALPDDIDDDGGIESALMKLEGRYEKKSPDPSPRTTMVPGGDIPVRLPDSSENLPSLSSDSFVGSDTTRLGTADGQLRTVQDMYTVDNTFFQPVQGVHSGVGSDDSYSSMPLLDRGTSDVATSAPPTVVSMGSLAPPVPLKPGSPPTWFGQPPGQMLASPDSSLEYVVETESMKRIPKNGTMPPSSIPRESFLLDDDEDLSDMSDGDSAVVAPSDDTSHGVRSFFDDEPAMIDDEQGDFPMHPLRHPPTPPLTATRPTHATPHINTTIFDRGLPTPGLTPTSRLNNQPFGSPTQPPHFSPGLPIELQDLKPSTPTPSHFPFILSYDSELIAQQLTIIEKDALDEIDWKDLIDLRWSHSSPQITNWFTYLRSSSSVRGVDLVIARFNLVVKWTVSEILLTENLDERVRTVVKFIRVASHCRRLRNYASMYQITVALVSADVAGLRETWKRVPEREKGVLRVLEGLVQPVRNFAGLRGEMEGVVGGRGEEEGGCVPFIGIYTRDLIYNSQKPAIVSSSSSSSPSNPAEPAGPTTTVKSATKEPLVNFERHHSAAMIVKSLLRLLEQSQRYRFKPHPELLSRCLWIAALGDDEV</sequence>
<feature type="region of interest" description="Disordered" evidence="3">
    <location>
        <begin position="1"/>
        <end position="49"/>
    </location>
</feature>
<accession>A0A6A6VAE5</accession>
<proteinExistence type="predicted"/>
<evidence type="ECO:0000259" key="5">
    <source>
        <dbReference type="PROSITE" id="PS50212"/>
    </source>
</evidence>
<feature type="compositionally biased region" description="Polar residues" evidence="3">
    <location>
        <begin position="393"/>
        <end position="403"/>
    </location>
</feature>
<dbReference type="PANTHER" id="PTHR23113">
    <property type="entry name" value="GUANINE NUCLEOTIDE EXCHANGE FACTOR"/>
    <property type="match status" value="1"/>
</dbReference>
<dbReference type="Pfam" id="PF00618">
    <property type="entry name" value="RasGEF_N"/>
    <property type="match status" value="1"/>
</dbReference>
<feature type="compositionally biased region" description="Basic residues" evidence="3">
    <location>
        <begin position="471"/>
        <end position="482"/>
    </location>
</feature>
<dbReference type="Gene3D" id="1.20.870.10">
    <property type="entry name" value="Son of sevenless (SoS) protein Chain: S domain 1"/>
    <property type="match status" value="1"/>
</dbReference>
<evidence type="ECO:0000256" key="1">
    <source>
        <dbReference type="ARBA" id="ARBA00022658"/>
    </source>
</evidence>
<feature type="region of interest" description="Disordered" evidence="3">
    <location>
        <begin position="335"/>
        <end position="422"/>
    </location>
</feature>
<dbReference type="PROSITE" id="PS50009">
    <property type="entry name" value="RASGEF_CAT"/>
    <property type="match status" value="1"/>
</dbReference>
<feature type="region of interest" description="Disordered" evidence="3">
    <location>
        <begin position="765"/>
        <end position="861"/>
    </location>
</feature>
<feature type="compositionally biased region" description="Acidic residues" evidence="3">
    <location>
        <begin position="336"/>
        <end position="350"/>
    </location>
</feature>
<name>A0A6A6VAE5_9PLEO</name>
<dbReference type="SUPFAM" id="SSF48366">
    <property type="entry name" value="Ras GEF"/>
    <property type="match status" value="1"/>
</dbReference>
<dbReference type="GO" id="GO:0005886">
    <property type="term" value="C:plasma membrane"/>
    <property type="evidence" value="ECO:0007669"/>
    <property type="project" value="TreeGrafter"/>
</dbReference>
<feature type="region of interest" description="Disordered" evidence="3">
    <location>
        <begin position="1144"/>
        <end position="1167"/>
    </location>
</feature>
<dbReference type="Gene3D" id="1.10.840.10">
    <property type="entry name" value="Ras guanine-nucleotide exchange factors catalytic domain"/>
    <property type="match status" value="1"/>
</dbReference>
<feature type="region of interest" description="Disordered" evidence="3">
    <location>
        <begin position="583"/>
        <end position="623"/>
    </location>
</feature>
<feature type="region of interest" description="Disordered" evidence="3">
    <location>
        <begin position="970"/>
        <end position="989"/>
    </location>
</feature>
<dbReference type="Proteomes" id="UP000799440">
    <property type="component" value="Unassembled WGS sequence"/>
</dbReference>
<evidence type="ECO:0008006" key="8">
    <source>
        <dbReference type="Google" id="ProtNLM"/>
    </source>
</evidence>
<dbReference type="EMBL" id="MU006575">
    <property type="protein sequence ID" value="KAF2746866.1"/>
    <property type="molecule type" value="Genomic_DNA"/>
</dbReference>
<protein>
    <recommendedName>
        <fullName evidence="8">Ras GEF</fullName>
    </recommendedName>
</protein>
<dbReference type="InterPro" id="IPR023578">
    <property type="entry name" value="Ras_GEF_dom_sf"/>
</dbReference>
<dbReference type="InterPro" id="IPR008937">
    <property type="entry name" value="Ras-like_GEF"/>
</dbReference>
<keyword evidence="7" id="KW-1185">Reference proteome</keyword>
<feature type="region of interest" description="Disordered" evidence="3">
    <location>
        <begin position="1461"/>
        <end position="1483"/>
    </location>
</feature>
<feature type="compositionally biased region" description="Polar residues" evidence="3">
    <location>
        <begin position="583"/>
        <end position="597"/>
    </location>
</feature>
<gene>
    <name evidence="6" type="ORF">M011DRAFT_381388</name>
</gene>
<dbReference type="OrthoDB" id="10254377at2759"/>
<evidence type="ECO:0000259" key="4">
    <source>
        <dbReference type="PROSITE" id="PS50009"/>
    </source>
</evidence>
<feature type="compositionally biased region" description="Basic and acidic residues" evidence="3">
    <location>
        <begin position="780"/>
        <end position="789"/>
    </location>
</feature>
<feature type="domain" description="Ras-GEF" evidence="4">
    <location>
        <begin position="1273"/>
        <end position="1518"/>
    </location>
</feature>
<dbReference type="InterPro" id="IPR036964">
    <property type="entry name" value="RASGEF_cat_dom_sf"/>
</dbReference>
<dbReference type="SMART" id="SM00229">
    <property type="entry name" value="RasGEFN"/>
    <property type="match status" value="1"/>
</dbReference>